<dbReference type="GO" id="GO:0030424">
    <property type="term" value="C:axon"/>
    <property type="evidence" value="ECO:0007669"/>
    <property type="project" value="TreeGrafter"/>
</dbReference>
<comment type="subcellular location">
    <subcellularLocation>
        <location evidence="1">Cell membrane</location>
        <topology evidence="1">Multi-pass membrane protein</topology>
    </subcellularLocation>
</comment>
<keyword evidence="10" id="KW-1185">Reference proteome</keyword>
<evidence type="ECO:0000256" key="4">
    <source>
        <dbReference type="ARBA" id="ARBA00022989"/>
    </source>
</evidence>
<feature type="transmembrane region" description="Helical" evidence="8">
    <location>
        <begin position="147"/>
        <end position="168"/>
    </location>
</feature>
<evidence type="ECO:0000256" key="6">
    <source>
        <dbReference type="ARBA" id="ARBA00023170"/>
    </source>
</evidence>
<dbReference type="EMBL" id="CAKOFQ010007438">
    <property type="protein sequence ID" value="CAH2001141.1"/>
    <property type="molecule type" value="Genomic_DNA"/>
</dbReference>
<gene>
    <name evidence="9" type="ORF">ACAOBT_LOCUS26019</name>
</gene>
<keyword evidence="7" id="KW-0807">Transducer</keyword>
<evidence type="ECO:0000256" key="2">
    <source>
        <dbReference type="ARBA" id="ARBA00022475"/>
    </source>
</evidence>
<dbReference type="GO" id="GO:0005886">
    <property type="term" value="C:plasma membrane"/>
    <property type="evidence" value="ECO:0007669"/>
    <property type="project" value="UniProtKB-SubCell"/>
</dbReference>
<dbReference type="GO" id="GO:0008049">
    <property type="term" value="P:male courtship behavior"/>
    <property type="evidence" value="ECO:0007669"/>
    <property type="project" value="TreeGrafter"/>
</dbReference>
<dbReference type="GO" id="GO:0007165">
    <property type="term" value="P:signal transduction"/>
    <property type="evidence" value="ECO:0007669"/>
    <property type="project" value="UniProtKB-KW"/>
</dbReference>
<dbReference type="GO" id="GO:0007635">
    <property type="term" value="P:chemosensory behavior"/>
    <property type="evidence" value="ECO:0007669"/>
    <property type="project" value="TreeGrafter"/>
</dbReference>
<dbReference type="GO" id="GO:0030425">
    <property type="term" value="C:dendrite"/>
    <property type="evidence" value="ECO:0007669"/>
    <property type="project" value="TreeGrafter"/>
</dbReference>
<organism evidence="9 10">
    <name type="scientific">Acanthoscelides obtectus</name>
    <name type="common">Bean weevil</name>
    <name type="synonym">Bruchus obtectus</name>
    <dbReference type="NCBI Taxonomy" id="200917"/>
    <lineage>
        <taxon>Eukaryota</taxon>
        <taxon>Metazoa</taxon>
        <taxon>Ecdysozoa</taxon>
        <taxon>Arthropoda</taxon>
        <taxon>Hexapoda</taxon>
        <taxon>Insecta</taxon>
        <taxon>Pterygota</taxon>
        <taxon>Neoptera</taxon>
        <taxon>Endopterygota</taxon>
        <taxon>Coleoptera</taxon>
        <taxon>Polyphaga</taxon>
        <taxon>Cucujiformia</taxon>
        <taxon>Chrysomeloidea</taxon>
        <taxon>Chrysomelidae</taxon>
        <taxon>Bruchinae</taxon>
        <taxon>Bruchini</taxon>
        <taxon>Acanthoscelides</taxon>
    </lineage>
</organism>
<evidence type="ECO:0000256" key="5">
    <source>
        <dbReference type="ARBA" id="ARBA00023136"/>
    </source>
</evidence>
<dbReference type="OrthoDB" id="6757206at2759"/>
<evidence type="ECO:0000313" key="10">
    <source>
        <dbReference type="Proteomes" id="UP001152888"/>
    </source>
</evidence>
<evidence type="ECO:0000256" key="8">
    <source>
        <dbReference type="SAM" id="Phobius"/>
    </source>
</evidence>
<dbReference type="PANTHER" id="PTHR21143">
    <property type="entry name" value="INVERTEBRATE GUSTATORY RECEPTOR"/>
    <property type="match status" value="1"/>
</dbReference>
<keyword evidence="5 8" id="KW-0472">Membrane</keyword>
<evidence type="ECO:0000256" key="1">
    <source>
        <dbReference type="ARBA" id="ARBA00004651"/>
    </source>
</evidence>
<dbReference type="GO" id="GO:0043025">
    <property type="term" value="C:neuronal cell body"/>
    <property type="evidence" value="ECO:0007669"/>
    <property type="project" value="TreeGrafter"/>
</dbReference>
<feature type="transmembrane region" description="Helical" evidence="8">
    <location>
        <begin position="40"/>
        <end position="59"/>
    </location>
</feature>
<keyword evidence="3 8" id="KW-0812">Transmembrane</keyword>
<keyword evidence="6" id="KW-0675">Receptor</keyword>
<feature type="transmembrane region" description="Helical" evidence="8">
    <location>
        <begin position="107"/>
        <end position="127"/>
    </location>
</feature>
<reference evidence="9" key="1">
    <citation type="submission" date="2022-03" db="EMBL/GenBank/DDBJ databases">
        <authorList>
            <person name="Sayadi A."/>
        </authorList>
    </citation>
    <scope>NUCLEOTIDE SEQUENCE</scope>
</reference>
<evidence type="ECO:0000313" key="9">
    <source>
        <dbReference type="EMBL" id="CAH2001141.1"/>
    </source>
</evidence>
<dbReference type="Proteomes" id="UP001152888">
    <property type="component" value="Unassembled WGS sequence"/>
</dbReference>
<dbReference type="PANTHER" id="PTHR21143:SF104">
    <property type="entry name" value="GUSTATORY RECEPTOR 8A-RELATED"/>
    <property type="match status" value="1"/>
</dbReference>
<name>A0A9P0LTN2_ACAOB</name>
<dbReference type="Pfam" id="PF08395">
    <property type="entry name" value="7tm_7"/>
    <property type="match status" value="1"/>
</dbReference>
<proteinExistence type="predicted"/>
<keyword evidence="2" id="KW-1003">Cell membrane</keyword>
<feature type="transmembrane region" description="Helical" evidence="8">
    <location>
        <begin position="229"/>
        <end position="249"/>
    </location>
</feature>
<sequence>MCLEIFCYHLGITLLHAVENILWVEEDNTDLTYMYISFRIVMYLQFFDLLSICCIARIMKRRYQFLNKRLIEVFKYVHNEDDILREIRELYSVHRKLYYLSETFNDVYGWQIFFILISTVLSLLNSANFAFLTENNAEKAEFNLGPYVIYITAYPVFYACSTTALTLACEAAKKNAITTSTLLFRKLPWLPYIIGCCSTRKELMDIARSAKELIPTFSAGGFYQVNQHLLSSLFSTVTTYLIVIIQLSLST</sequence>
<dbReference type="AlphaFoldDB" id="A0A9P0LTN2"/>
<accession>A0A9P0LTN2</accession>
<protein>
    <recommendedName>
        <fullName evidence="11">Gustatory receptor</fullName>
    </recommendedName>
</protein>
<dbReference type="InterPro" id="IPR013604">
    <property type="entry name" value="7TM_chemorcpt"/>
</dbReference>
<evidence type="ECO:0000256" key="3">
    <source>
        <dbReference type="ARBA" id="ARBA00022692"/>
    </source>
</evidence>
<comment type="caution">
    <text evidence="9">The sequence shown here is derived from an EMBL/GenBank/DDBJ whole genome shotgun (WGS) entry which is preliminary data.</text>
</comment>
<evidence type="ECO:0008006" key="11">
    <source>
        <dbReference type="Google" id="ProtNLM"/>
    </source>
</evidence>
<dbReference type="GO" id="GO:0050909">
    <property type="term" value="P:sensory perception of taste"/>
    <property type="evidence" value="ECO:0007669"/>
    <property type="project" value="InterPro"/>
</dbReference>
<evidence type="ECO:0000256" key="7">
    <source>
        <dbReference type="ARBA" id="ARBA00023224"/>
    </source>
</evidence>
<keyword evidence="4 8" id="KW-1133">Transmembrane helix</keyword>